<evidence type="ECO:0000313" key="2">
    <source>
        <dbReference type="Proteomes" id="UP000306007"/>
    </source>
</evidence>
<dbReference type="Proteomes" id="UP000306007">
    <property type="component" value="Chromosome"/>
</dbReference>
<reference evidence="1 2" key="1">
    <citation type="submission" date="2019-06" db="EMBL/GenBank/DDBJ databases">
        <title>Thermococcus indicus sp. nov., a Fe(III)-reducing hyperthermophilic archaeon isolated from the Onnuri vent field of the Central Indian Ocean ridge.</title>
        <authorList>
            <person name="Lim J.K."/>
            <person name="Kim Y.J."/>
            <person name="Kwon K.K."/>
        </authorList>
    </citation>
    <scope>NUCLEOTIDE SEQUENCE [LARGE SCALE GENOMIC DNA]</scope>
    <source>
        <strain evidence="1 2">IOH1</strain>
    </source>
</reference>
<dbReference type="KEGG" id="tic:FH039_07470"/>
<dbReference type="GO" id="GO:0016755">
    <property type="term" value="F:aminoacyltransferase activity"/>
    <property type="evidence" value="ECO:0007669"/>
    <property type="project" value="InterPro"/>
</dbReference>
<dbReference type="GeneID" id="40475012"/>
<keyword evidence="2" id="KW-1185">Reference proteome</keyword>
<dbReference type="InterPro" id="IPR003447">
    <property type="entry name" value="FEMABX"/>
</dbReference>
<dbReference type="PROSITE" id="PS51191">
    <property type="entry name" value="FEMABX"/>
    <property type="match status" value="1"/>
</dbReference>
<dbReference type="EMBL" id="CP040846">
    <property type="protein sequence ID" value="QDA31466.1"/>
    <property type="molecule type" value="Genomic_DNA"/>
</dbReference>
<evidence type="ECO:0000313" key="1">
    <source>
        <dbReference type="EMBL" id="QDA31466.1"/>
    </source>
</evidence>
<accession>A0A4Y5SKU3</accession>
<protein>
    <submittedName>
        <fullName evidence="1">Uncharacterized protein</fullName>
    </submittedName>
</protein>
<sequence>MPVEIDVPGEIEPIVREILRAVRGERRKSVLRELEDVIKAINRDVPDDIPDTLELLEELRER</sequence>
<dbReference type="AlphaFoldDB" id="A0A4Y5SKU3"/>
<dbReference type="OrthoDB" id="101779at2157"/>
<name>A0A4Y5SKU3_9EURY</name>
<dbReference type="GO" id="GO:0044038">
    <property type="term" value="P:cell wall macromolecule biosynthetic process"/>
    <property type="evidence" value="ECO:0007669"/>
    <property type="project" value="InterPro"/>
</dbReference>
<gene>
    <name evidence="1" type="ORF">FH039_07470</name>
</gene>
<dbReference type="RefSeq" id="WP_139680807.1">
    <property type="nucleotide sequence ID" value="NZ_CP040846.1"/>
</dbReference>
<proteinExistence type="predicted"/>
<organism evidence="1 2">
    <name type="scientific">Thermococcus indicus</name>
    <dbReference type="NCBI Taxonomy" id="2586643"/>
    <lineage>
        <taxon>Archaea</taxon>
        <taxon>Methanobacteriati</taxon>
        <taxon>Methanobacteriota</taxon>
        <taxon>Thermococci</taxon>
        <taxon>Thermococcales</taxon>
        <taxon>Thermococcaceae</taxon>
        <taxon>Thermococcus</taxon>
    </lineage>
</organism>